<dbReference type="OrthoDB" id="5106181at2759"/>
<dbReference type="AlphaFoldDB" id="A0A9P4YDC5"/>
<feature type="transmembrane region" description="Helical" evidence="3">
    <location>
        <begin position="53"/>
        <end position="73"/>
    </location>
</feature>
<keyword evidence="3" id="KW-0472">Membrane</keyword>
<keyword evidence="5" id="KW-1185">Reference proteome</keyword>
<sequence>MNKLLRDHKHFIKAFINNIIIFSDLFKNYLKHFNIALNIFDKKGISISFTKSYIGFLSIELLSFYIDMLSLFITKKHTKAFRKIIFFRNLKNFETYLSITGFL</sequence>
<dbReference type="GeneID" id="63833548"/>
<name>A0A9P4YDC5_CRYP1</name>
<accession>A0A9P4YDC5</accession>
<keyword evidence="3" id="KW-0812">Transmembrane</keyword>
<proteinExistence type="predicted"/>
<dbReference type="RefSeq" id="XP_040782388.1">
    <property type="nucleotide sequence ID" value="XM_040916419.1"/>
</dbReference>
<keyword evidence="3" id="KW-1133">Transmembrane helix</keyword>
<dbReference type="GO" id="GO:0005739">
    <property type="term" value="C:mitochondrion"/>
    <property type="evidence" value="ECO:0007669"/>
    <property type="project" value="UniProtKB-SubCell"/>
</dbReference>
<dbReference type="Gene3D" id="3.30.70.270">
    <property type="match status" value="1"/>
</dbReference>
<evidence type="ECO:0000313" key="5">
    <source>
        <dbReference type="Proteomes" id="UP000803844"/>
    </source>
</evidence>
<dbReference type="Proteomes" id="UP000803844">
    <property type="component" value="Unassembled WGS sequence"/>
</dbReference>
<comment type="subcellular location">
    <subcellularLocation>
        <location evidence="1">Mitochondrion</location>
    </subcellularLocation>
</comment>
<dbReference type="SUPFAM" id="SSF56672">
    <property type="entry name" value="DNA/RNA polymerases"/>
    <property type="match status" value="1"/>
</dbReference>
<evidence type="ECO:0000256" key="1">
    <source>
        <dbReference type="ARBA" id="ARBA00004173"/>
    </source>
</evidence>
<reference evidence="4" key="1">
    <citation type="journal article" date="2020" name="Phytopathology">
        <title>Genome sequence of the chestnut blight fungus Cryphonectria parasitica EP155: A fundamental resource for an archetypical invasive plant pathogen.</title>
        <authorList>
            <person name="Crouch J.A."/>
            <person name="Dawe A."/>
            <person name="Aerts A."/>
            <person name="Barry K."/>
            <person name="Churchill A.C.L."/>
            <person name="Grimwood J."/>
            <person name="Hillman B."/>
            <person name="Milgroom M.G."/>
            <person name="Pangilinan J."/>
            <person name="Smith M."/>
            <person name="Salamov A."/>
            <person name="Schmutz J."/>
            <person name="Yadav J."/>
            <person name="Grigoriev I.V."/>
            <person name="Nuss D."/>
        </authorList>
    </citation>
    <scope>NUCLEOTIDE SEQUENCE</scope>
    <source>
        <strain evidence="4">EP155</strain>
    </source>
</reference>
<dbReference type="EMBL" id="MU032344">
    <property type="protein sequence ID" value="KAF3771427.1"/>
    <property type="molecule type" value="Genomic_DNA"/>
</dbReference>
<evidence type="ECO:0000313" key="4">
    <source>
        <dbReference type="EMBL" id="KAF3771427.1"/>
    </source>
</evidence>
<evidence type="ECO:0000256" key="3">
    <source>
        <dbReference type="SAM" id="Phobius"/>
    </source>
</evidence>
<dbReference type="InterPro" id="IPR043128">
    <property type="entry name" value="Rev_trsase/Diguanyl_cyclase"/>
</dbReference>
<keyword evidence="2" id="KW-0496">Mitochondrion</keyword>
<comment type="caution">
    <text evidence="4">The sequence shown here is derived from an EMBL/GenBank/DDBJ whole genome shotgun (WGS) entry which is preliminary data.</text>
</comment>
<protein>
    <submittedName>
        <fullName evidence="4">Uncharacterized protein</fullName>
    </submittedName>
</protein>
<gene>
    <name evidence="4" type="ORF">M406DRAFT_246697</name>
</gene>
<evidence type="ECO:0000256" key="2">
    <source>
        <dbReference type="ARBA" id="ARBA00023128"/>
    </source>
</evidence>
<organism evidence="4 5">
    <name type="scientific">Cryphonectria parasitica (strain ATCC 38755 / EP155)</name>
    <dbReference type="NCBI Taxonomy" id="660469"/>
    <lineage>
        <taxon>Eukaryota</taxon>
        <taxon>Fungi</taxon>
        <taxon>Dikarya</taxon>
        <taxon>Ascomycota</taxon>
        <taxon>Pezizomycotina</taxon>
        <taxon>Sordariomycetes</taxon>
        <taxon>Sordariomycetidae</taxon>
        <taxon>Diaporthales</taxon>
        <taxon>Cryphonectriaceae</taxon>
        <taxon>Cryphonectria-Endothia species complex</taxon>
        <taxon>Cryphonectria</taxon>
    </lineage>
</organism>
<dbReference type="InterPro" id="IPR043502">
    <property type="entry name" value="DNA/RNA_pol_sf"/>
</dbReference>